<protein>
    <submittedName>
        <fullName evidence="1">Uncharacterized protein</fullName>
    </submittedName>
</protein>
<dbReference type="Proteomes" id="UP001187192">
    <property type="component" value="Unassembled WGS sequence"/>
</dbReference>
<dbReference type="EMBL" id="BTGU01018430">
    <property type="protein sequence ID" value="GMN73620.1"/>
    <property type="molecule type" value="Genomic_DNA"/>
</dbReference>
<name>A0AA88EF94_FICCA</name>
<keyword evidence="2" id="KW-1185">Reference proteome</keyword>
<organism evidence="1 2">
    <name type="scientific">Ficus carica</name>
    <name type="common">Common fig</name>
    <dbReference type="NCBI Taxonomy" id="3494"/>
    <lineage>
        <taxon>Eukaryota</taxon>
        <taxon>Viridiplantae</taxon>
        <taxon>Streptophyta</taxon>
        <taxon>Embryophyta</taxon>
        <taxon>Tracheophyta</taxon>
        <taxon>Spermatophyta</taxon>
        <taxon>Magnoliopsida</taxon>
        <taxon>eudicotyledons</taxon>
        <taxon>Gunneridae</taxon>
        <taxon>Pentapetalae</taxon>
        <taxon>rosids</taxon>
        <taxon>fabids</taxon>
        <taxon>Rosales</taxon>
        <taxon>Moraceae</taxon>
        <taxon>Ficeae</taxon>
        <taxon>Ficus</taxon>
    </lineage>
</organism>
<accession>A0AA88EF94</accession>
<proteinExistence type="predicted"/>
<evidence type="ECO:0000313" key="2">
    <source>
        <dbReference type="Proteomes" id="UP001187192"/>
    </source>
</evidence>
<evidence type="ECO:0000313" key="1">
    <source>
        <dbReference type="EMBL" id="GMN73620.1"/>
    </source>
</evidence>
<dbReference type="AlphaFoldDB" id="A0AA88EF94"/>
<reference evidence="1" key="1">
    <citation type="submission" date="2023-07" db="EMBL/GenBank/DDBJ databases">
        <title>draft genome sequence of fig (Ficus carica).</title>
        <authorList>
            <person name="Takahashi T."/>
            <person name="Nishimura K."/>
        </authorList>
    </citation>
    <scope>NUCLEOTIDE SEQUENCE</scope>
</reference>
<sequence length="42" mass="4222">MGDPGVPEVVASLEGALDGEVDDAANAALEDSDMLEAVMSTE</sequence>
<gene>
    <name evidence="1" type="ORF">TIFTF001_055733</name>
</gene>
<comment type="caution">
    <text evidence="1">The sequence shown here is derived from an EMBL/GenBank/DDBJ whole genome shotgun (WGS) entry which is preliminary data.</text>
</comment>